<evidence type="ECO:0000256" key="2">
    <source>
        <dbReference type="ARBA" id="ARBA00013184"/>
    </source>
</evidence>
<keyword evidence="3" id="KW-0808">Transferase</keyword>
<feature type="region of interest" description="Disordered" evidence="9">
    <location>
        <begin position="766"/>
        <end position="816"/>
    </location>
</feature>
<dbReference type="GO" id="GO:0003682">
    <property type="term" value="F:chromatin binding"/>
    <property type="evidence" value="ECO:0007669"/>
    <property type="project" value="TreeGrafter"/>
</dbReference>
<dbReference type="GO" id="GO:0003712">
    <property type="term" value="F:transcription coregulator activity"/>
    <property type="evidence" value="ECO:0007669"/>
    <property type="project" value="TreeGrafter"/>
</dbReference>
<comment type="subcellular location">
    <subcellularLocation>
        <location evidence="8">Nucleus</location>
    </subcellularLocation>
</comment>
<dbReference type="InterPro" id="IPR002717">
    <property type="entry name" value="HAT_MYST-type"/>
</dbReference>
<feature type="active site" description="Proton donor/acceptor" evidence="7">
    <location>
        <position position="388"/>
    </location>
</feature>
<evidence type="ECO:0000256" key="9">
    <source>
        <dbReference type="SAM" id="MobiDB-lite"/>
    </source>
</evidence>
<comment type="similarity">
    <text evidence="1 8">Belongs to the MYST (SAS/MOZ) family.</text>
</comment>
<dbReference type="InterPro" id="IPR050603">
    <property type="entry name" value="MYST_HAT"/>
</dbReference>
<feature type="compositionally biased region" description="Basic residues" evidence="9">
    <location>
        <begin position="494"/>
        <end position="529"/>
    </location>
</feature>
<evidence type="ECO:0000256" key="6">
    <source>
        <dbReference type="ARBA" id="ARBA00022990"/>
    </source>
</evidence>
<reference evidence="11 12" key="1">
    <citation type="journal article" date="2014" name="Nat. Genet.">
        <title>Genome and transcriptome of the porcine whipworm Trichuris suis.</title>
        <authorList>
            <person name="Jex A.R."/>
            <person name="Nejsum P."/>
            <person name="Schwarz E.M."/>
            <person name="Hu L."/>
            <person name="Young N.D."/>
            <person name="Hall R.S."/>
            <person name="Korhonen P.K."/>
            <person name="Liao S."/>
            <person name="Thamsborg S."/>
            <person name="Xia J."/>
            <person name="Xu P."/>
            <person name="Wang S."/>
            <person name="Scheerlinck J.P."/>
            <person name="Hofmann A."/>
            <person name="Sternberg P.W."/>
            <person name="Wang J."/>
            <person name="Gasser R.B."/>
        </authorList>
    </citation>
    <scope>NUCLEOTIDE SEQUENCE [LARGE SCALE GENOMIC DNA]</scope>
    <source>
        <strain evidence="11">DCEP-RM93M</strain>
    </source>
</reference>
<feature type="compositionally biased region" description="Basic and acidic residues" evidence="9">
    <location>
        <begin position="1"/>
        <end position="15"/>
    </location>
</feature>
<evidence type="ECO:0000259" key="10">
    <source>
        <dbReference type="PROSITE" id="PS51726"/>
    </source>
</evidence>
<dbReference type="GO" id="GO:0004402">
    <property type="term" value="F:histone acetyltransferase activity"/>
    <property type="evidence" value="ECO:0007669"/>
    <property type="project" value="InterPro"/>
</dbReference>
<name>A0A085M464_9BILA</name>
<evidence type="ECO:0000256" key="4">
    <source>
        <dbReference type="ARBA" id="ARBA00022771"/>
    </source>
</evidence>
<feature type="region of interest" description="Disordered" evidence="9">
    <location>
        <begin position="1"/>
        <end position="42"/>
    </location>
</feature>
<evidence type="ECO:0000256" key="1">
    <source>
        <dbReference type="ARBA" id="ARBA00010107"/>
    </source>
</evidence>
<dbReference type="PROSITE" id="PS51726">
    <property type="entry name" value="MYST_HAT"/>
    <property type="match status" value="1"/>
</dbReference>
<dbReference type="PANTHER" id="PTHR10615">
    <property type="entry name" value="HISTONE ACETYLTRANSFERASE"/>
    <property type="match status" value="1"/>
</dbReference>
<evidence type="ECO:0000256" key="8">
    <source>
        <dbReference type="RuleBase" id="RU361211"/>
    </source>
</evidence>
<evidence type="ECO:0000313" key="11">
    <source>
        <dbReference type="EMBL" id="KFD52010.1"/>
    </source>
</evidence>
<evidence type="ECO:0000256" key="5">
    <source>
        <dbReference type="ARBA" id="ARBA00022833"/>
    </source>
</evidence>
<dbReference type="Gene3D" id="3.40.630.30">
    <property type="match status" value="1"/>
</dbReference>
<keyword evidence="6" id="KW-0007">Acetylation</keyword>
<dbReference type="InterPro" id="IPR016181">
    <property type="entry name" value="Acyl_CoA_acyltransferase"/>
</dbReference>
<dbReference type="GO" id="GO:0008270">
    <property type="term" value="F:zinc ion binding"/>
    <property type="evidence" value="ECO:0007669"/>
    <property type="project" value="UniProtKB-KW"/>
</dbReference>
<organism evidence="11 12">
    <name type="scientific">Trichuris suis</name>
    <name type="common">pig whipworm</name>
    <dbReference type="NCBI Taxonomy" id="68888"/>
    <lineage>
        <taxon>Eukaryota</taxon>
        <taxon>Metazoa</taxon>
        <taxon>Ecdysozoa</taxon>
        <taxon>Nematoda</taxon>
        <taxon>Enoplea</taxon>
        <taxon>Dorylaimia</taxon>
        <taxon>Trichinellida</taxon>
        <taxon>Trichuridae</taxon>
        <taxon>Trichuris</taxon>
    </lineage>
</organism>
<keyword evidence="4" id="KW-0863">Zinc-finger</keyword>
<dbReference type="Gene3D" id="1.10.10.10">
    <property type="entry name" value="Winged helix-like DNA-binding domain superfamily/Winged helix DNA-binding domain"/>
    <property type="match status" value="1"/>
</dbReference>
<evidence type="ECO:0000313" key="12">
    <source>
        <dbReference type="Proteomes" id="UP000030764"/>
    </source>
</evidence>
<dbReference type="EC" id="2.3.1.48" evidence="2 8"/>
<keyword evidence="4" id="KW-0479">Metal-binding</keyword>
<feature type="region of interest" description="Disordered" evidence="9">
    <location>
        <begin position="159"/>
        <end position="181"/>
    </location>
</feature>
<dbReference type="InterPro" id="IPR036388">
    <property type="entry name" value="WH-like_DNA-bd_sf"/>
</dbReference>
<keyword evidence="12" id="KW-1185">Reference proteome</keyword>
<dbReference type="SUPFAM" id="SSF55729">
    <property type="entry name" value="Acyl-CoA N-acyltransferases (Nat)"/>
    <property type="match status" value="1"/>
</dbReference>
<dbReference type="Proteomes" id="UP000030764">
    <property type="component" value="Unassembled WGS sequence"/>
</dbReference>
<dbReference type="EMBL" id="KL363233">
    <property type="protein sequence ID" value="KFD52010.1"/>
    <property type="molecule type" value="Genomic_DNA"/>
</dbReference>
<dbReference type="PANTHER" id="PTHR10615:SF161">
    <property type="entry name" value="HISTONE ACETYLTRANSFERASE KAT7"/>
    <property type="match status" value="1"/>
</dbReference>
<evidence type="ECO:0000256" key="7">
    <source>
        <dbReference type="PIRSR" id="PIRSR602717-51"/>
    </source>
</evidence>
<feature type="domain" description="MYST-type HAT" evidence="10">
    <location>
        <begin position="194"/>
        <end position="480"/>
    </location>
</feature>
<accession>A0A085M464</accession>
<proteinExistence type="inferred from homology"/>
<keyword evidence="5" id="KW-0862">Zinc</keyword>
<dbReference type="GO" id="GO:0006357">
    <property type="term" value="P:regulation of transcription by RNA polymerase II"/>
    <property type="evidence" value="ECO:0007669"/>
    <property type="project" value="TreeGrafter"/>
</dbReference>
<gene>
    <name evidence="11" type="ORF">M513_07142</name>
</gene>
<comment type="catalytic activity">
    <reaction evidence="8">
        <text>L-lysyl-[protein] + acetyl-CoA = N(6)-acetyl-L-lysyl-[protein] + CoA + H(+)</text>
        <dbReference type="Rhea" id="RHEA:45948"/>
        <dbReference type="Rhea" id="RHEA-COMP:9752"/>
        <dbReference type="Rhea" id="RHEA-COMP:10731"/>
        <dbReference type="ChEBI" id="CHEBI:15378"/>
        <dbReference type="ChEBI" id="CHEBI:29969"/>
        <dbReference type="ChEBI" id="CHEBI:57287"/>
        <dbReference type="ChEBI" id="CHEBI:57288"/>
        <dbReference type="ChEBI" id="CHEBI:61930"/>
        <dbReference type="EC" id="2.3.1.48"/>
    </reaction>
</comment>
<keyword evidence="8" id="KW-0539">Nucleus</keyword>
<dbReference type="AlphaFoldDB" id="A0A085M464"/>
<dbReference type="GO" id="GO:0000785">
    <property type="term" value="C:chromatin"/>
    <property type="evidence" value="ECO:0007669"/>
    <property type="project" value="TreeGrafter"/>
</dbReference>
<dbReference type="Pfam" id="PF01853">
    <property type="entry name" value="MOZ_SAS"/>
    <property type="match status" value="1"/>
</dbReference>
<protein>
    <recommendedName>
        <fullName evidence="2 8">Histone acetyltransferase</fullName>
        <ecNumber evidence="2 8">2.3.1.48</ecNumber>
    </recommendedName>
</protein>
<evidence type="ECO:0000256" key="3">
    <source>
        <dbReference type="ARBA" id="ARBA00022679"/>
    </source>
</evidence>
<sequence length="833" mass="93775">MRVDKNARAGGERQDAPVSRKLRKRNGIIPPVPPQLQHFTGRGRSASHVNEDASELQMFPVPLEELRKAGVAPLNRTELSPATACKLPLVHPKYSESEQCQCKIAGADVTEETCALFWGFLRDPALKSNYSFSEKACRERLLRTGYYFEEGGVRKWLPPSDTFSSGKKRGKEKQKPQKQECRSACKQQHPTCDALVSREDKSSSGIHSLNIIMSCCVFQTTLHSNFPQQFLAYENLFVCDNCFRRYVHLDELLVHEAECELRDSPPGTIVYKEDEIEIYQVANDDSATFCRNLCLFAKLLIECKTAVDGLHSFFFYVLIKRTTTGRKTWLPIGYFSKPRGDRYIDTLPSINLSCLLVMPLFMRKGYGRLLIDFSYYISRLRNLPGTPERPFSYSGVSAYRHYWSDVICQYLETEDGELSVKDMEKRTGVLAKDIVQTMEYLGMFRKKDNSTVLVESEEYITHCSRRTAAIKAGQYREVKEDCVIVNEAMRKVKLRPVGHAKSKRAAKSKSQGKSKGKAKQAKGKAKQAKGKANEAKGKAKTANISIKDAESHEPFPGTASQYVKDEYCIKTRSYGKAKENAQSKTRKGKKMVEQVYLSNPSDLYEEPHYTVQKGNYLKASANGPAPSYGKGKRSRITNANKPTEAYCTRRALGHAKSSCKVNISLDTEAYEKKALGKRKRAHNTDANESPVSCTKRRRLEGKAYVCEIGNANVNVRPCNGKKKEKVTKKESQKSKHKRVQLMTAMLKLIALLFICQTVLSIGPAQRHVNARRNGPAKSRNVEGPFGDVVGPDKLDLTFPPDIENDDDSSQRGILNEVDGRLDLHDSSIGRKEK</sequence>
<dbReference type="GO" id="GO:0005634">
    <property type="term" value="C:nucleus"/>
    <property type="evidence" value="ECO:0007669"/>
    <property type="project" value="UniProtKB-SubCell"/>
</dbReference>
<feature type="region of interest" description="Disordered" evidence="9">
    <location>
        <begin position="494"/>
        <end position="541"/>
    </location>
</feature>